<comment type="function">
    <text evidence="2">The production of the second messenger molecules diacylglycerol (DAG) and inositol 1,4,5-trisphosphate (IP3) is mediated by activated phosphatidylinositol-specific phospholipase C enzymes. In vitro, hydrolyzes PtdIns(4,5)P2 in a Ca(2+)-dependent manner. Triggers intracellular Ca(2+) oscillations in oocytes solely during M phase and is involved in inducing oocyte activation and initiating embryonic development up to the blastocyst stage. Is therefore a strong candidate for the egg-activating soluble sperm factor that is transferred from the sperm into the egg cytoplasm following gamete membrane fusion. May exert an inhibitory effect on phospholipase-C-coupled processes that depend on calcium ions and protein kinase C, including CFTR trafficking and function.</text>
</comment>
<dbReference type="PRINTS" id="PR00390">
    <property type="entry name" value="PHPHLIPASEC"/>
</dbReference>
<evidence type="ECO:0000259" key="14">
    <source>
        <dbReference type="PROSITE" id="PS50004"/>
    </source>
</evidence>
<keyword evidence="4" id="KW-0217">Developmental protein</keyword>
<dbReference type="Gene3D" id="2.60.40.150">
    <property type="entry name" value="C2 domain"/>
    <property type="match status" value="1"/>
</dbReference>
<dbReference type="Gene3D" id="3.20.20.190">
    <property type="entry name" value="Phosphatidylinositol (PI) phosphodiesterase"/>
    <property type="match status" value="1"/>
</dbReference>
<dbReference type="InterPro" id="IPR001192">
    <property type="entry name" value="PI-PLC_fam"/>
</dbReference>
<dbReference type="PANTHER" id="PTHR10336">
    <property type="entry name" value="PHOSPHOINOSITIDE-SPECIFIC PHOSPHOLIPASE C FAMILY PROTEIN"/>
    <property type="match status" value="1"/>
</dbReference>
<evidence type="ECO:0000256" key="13">
    <source>
        <dbReference type="SAM" id="MobiDB-lite"/>
    </source>
</evidence>
<dbReference type="AlphaFoldDB" id="A0AAV9RS72"/>
<keyword evidence="5 12" id="KW-0378">Hydrolase</keyword>
<evidence type="ECO:0000256" key="11">
    <source>
        <dbReference type="ARBA" id="ARBA00023674"/>
    </source>
</evidence>
<evidence type="ECO:0000256" key="9">
    <source>
        <dbReference type="ARBA" id="ARBA00023224"/>
    </source>
</evidence>
<dbReference type="InterPro" id="IPR017946">
    <property type="entry name" value="PLC-like_Pdiesterase_TIM-brl"/>
</dbReference>
<dbReference type="Pfam" id="PF00168">
    <property type="entry name" value="C2"/>
    <property type="match status" value="1"/>
</dbReference>
<feature type="domain" description="C2" evidence="14">
    <location>
        <begin position="357"/>
        <end position="481"/>
    </location>
</feature>
<dbReference type="SMART" id="SM00148">
    <property type="entry name" value="PLCXc"/>
    <property type="match status" value="1"/>
</dbReference>
<evidence type="ECO:0000256" key="10">
    <source>
        <dbReference type="ARBA" id="ARBA00023279"/>
    </source>
</evidence>
<keyword evidence="9" id="KW-0807">Transducer</keyword>
<dbReference type="GO" id="GO:0048471">
    <property type="term" value="C:perinuclear region of cytoplasm"/>
    <property type="evidence" value="ECO:0007669"/>
    <property type="project" value="UniProtKB-SubCell"/>
</dbReference>
<feature type="domain" description="PI-PLC Y-box" evidence="15">
    <location>
        <begin position="241"/>
        <end position="356"/>
    </location>
</feature>
<evidence type="ECO:0000256" key="3">
    <source>
        <dbReference type="ARBA" id="ARBA00004556"/>
    </source>
</evidence>
<evidence type="ECO:0000256" key="7">
    <source>
        <dbReference type="ARBA" id="ARBA00022963"/>
    </source>
</evidence>
<evidence type="ECO:0000256" key="1">
    <source>
        <dbReference type="ARBA" id="ARBA00001913"/>
    </source>
</evidence>
<dbReference type="SUPFAM" id="SSF49562">
    <property type="entry name" value="C2 domain (Calcium/lipid-binding domain, CaLB)"/>
    <property type="match status" value="1"/>
</dbReference>
<evidence type="ECO:0000256" key="8">
    <source>
        <dbReference type="ARBA" id="ARBA00023098"/>
    </source>
</evidence>
<keyword evidence="17" id="KW-1185">Reference proteome</keyword>
<dbReference type="InterPro" id="IPR000909">
    <property type="entry name" value="PLipase_C_PInositol-sp_X_dom"/>
</dbReference>
<dbReference type="SMART" id="SM00149">
    <property type="entry name" value="PLCYc"/>
    <property type="match status" value="1"/>
</dbReference>
<keyword evidence="10" id="KW-0278">Fertilization</keyword>
<dbReference type="PROSITE" id="PS50007">
    <property type="entry name" value="PIPLC_X_DOMAIN"/>
    <property type="match status" value="1"/>
</dbReference>
<dbReference type="InterPro" id="IPR001711">
    <property type="entry name" value="PLipase_C_Pinositol-sp_Y"/>
</dbReference>
<evidence type="ECO:0000313" key="17">
    <source>
        <dbReference type="Proteomes" id="UP001311232"/>
    </source>
</evidence>
<evidence type="ECO:0000256" key="5">
    <source>
        <dbReference type="ARBA" id="ARBA00022801"/>
    </source>
</evidence>
<keyword evidence="8 12" id="KW-0443">Lipid metabolism</keyword>
<keyword evidence="7 12" id="KW-0442">Lipid degradation</keyword>
<dbReference type="EMBL" id="JAHHUM010001464">
    <property type="protein sequence ID" value="KAK5611710.1"/>
    <property type="molecule type" value="Genomic_DNA"/>
</dbReference>
<dbReference type="SMART" id="SM00239">
    <property type="entry name" value="C2"/>
    <property type="match status" value="1"/>
</dbReference>
<evidence type="ECO:0000256" key="2">
    <source>
        <dbReference type="ARBA" id="ARBA00003992"/>
    </source>
</evidence>
<dbReference type="PROSITE" id="PS50004">
    <property type="entry name" value="C2"/>
    <property type="match status" value="1"/>
</dbReference>
<feature type="region of interest" description="Disordered" evidence="13">
    <location>
        <begin position="178"/>
        <end position="232"/>
    </location>
</feature>
<dbReference type="EC" id="3.1.4.11" evidence="12"/>
<dbReference type="InterPro" id="IPR035892">
    <property type="entry name" value="C2_domain_sf"/>
</dbReference>
<dbReference type="GO" id="GO:0004435">
    <property type="term" value="F:phosphatidylinositol-4,5-bisphosphate phospholipase C activity"/>
    <property type="evidence" value="ECO:0007669"/>
    <property type="project" value="UniProtKB-EC"/>
</dbReference>
<keyword evidence="6" id="KW-0106">Calcium</keyword>
<dbReference type="Proteomes" id="UP001311232">
    <property type="component" value="Unassembled WGS sequence"/>
</dbReference>
<dbReference type="PROSITE" id="PS50008">
    <property type="entry name" value="PIPLC_Y_DOMAIN"/>
    <property type="match status" value="1"/>
</dbReference>
<dbReference type="GO" id="GO:0016042">
    <property type="term" value="P:lipid catabolic process"/>
    <property type="evidence" value="ECO:0007669"/>
    <property type="project" value="UniProtKB-KW"/>
</dbReference>
<evidence type="ECO:0000313" key="16">
    <source>
        <dbReference type="EMBL" id="KAK5611710.1"/>
    </source>
</evidence>
<dbReference type="GO" id="GO:0005634">
    <property type="term" value="C:nucleus"/>
    <property type="evidence" value="ECO:0007669"/>
    <property type="project" value="TreeGrafter"/>
</dbReference>
<evidence type="ECO:0000256" key="12">
    <source>
        <dbReference type="RuleBase" id="RU361133"/>
    </source>
</evidence>
<dbReference type="Pfam" id="PF00387">
    <property type="entry name" value="PI-PLC-Y"/>
    <property type="match status" value="1"/>
</dbReference>
<comment type="cofactor">
    <cofactor evidence="1">
        <name>Ca(2+)</name>
        <dbReference type="ChEBI" id="CHEBI:29108"/>
    </cofactor>
</comment>
<evidence type="ECO:0000256" key="4">
    <source>
        <dbReference type="ARBA" id="ARBA00022473"/>
    </source>
</evidence>
<comment type="catalytic activity">
    <reaction evidence="11">
        <text>a 1,2-diacyl-sn-glycero-3-phospho-(1D-myo-inositol-4,5-bisphosphate) + H2O = 1D-myo-inositol 1,4,5-trisphosphate + a 1,2-diacyl-sn-glycerol + H(+)</text>
        <dbReference type="Rhea" id="RHEA:33179"/>
        <dbReference type="ChEBI" id="CHEBI:15377"/>
        <dbReference type="ChEBI" id="CHEBI:15378"/>
        <dbReference type="ChEBI" id="CHEBI:17815"/>
        <dbReference type="ChEBI" id="CHEBI:58456"/>
        <dbReference type="ChEBI" id="CHEBI:203600"/>
        <dbReference type="EC" id="3.1.4.11"/>
    </reaction>
    <physiologicalReaction direction="left-to-right" evidence="11">
        <dbReference type="Rhea" id="RHEA:33180"/>
    </physiologicalReaction>
</comment>
<sequence length="519" mass="58357">MTFEGFLRYMESKDCCLFDQTHTSVYQDMGQPLNSYFISSSHNTYLTGDQLVGRSHLDAYVSALRKGCRCLEIDCWDGPDMEPVVYHGYTLTTKILFKDVIATVAQHAFEVSAFPIILSLENHCCQEQQEVMAQYLISILGDKLLKSPLDHSTSGDLPSPNDLKYKILIKNKKLRSQIKADDKTEAEESADEGEDGDEEEEDEEDEEEEDEGHQSKAKFWSPRKAGSKKKKKKKVKVAQALSDLVIYTRSVKFISFSHSKDNQNCYENTSIAEKKARKLIKASGPDFVQHNQKFLSRIYPAGSRTSSSNYNPQEFWNVGAQIVALNFQSPGLPMDLNDGRFRDNGGCGYILKPAVLMSSERSFDPSSSQHHLKPTHLLLKVISGSNLPAPKPGKALDPFVRVEIHGIPSDSRTKNTHTVKNNFLSPHWDADMNFSISVPELCLVRFCVRDQTTLFRSESVGQYTLPFTSLKKGYRWVPLQSRDGCSLDPASLFRLGLVFLKGAIQGLRVVSDINFNNAP</sequence>
<accession>A0AAV9RS72</accession>
<dbReference type="PANTHER" id="PTHR10336:SF29">
    <property type="entry name" value="1-PHOSPHATIDYLINOSITOL 4,5-BISPHOSPHATE PHOSPHODIESTERASE ZETA-1"/>
    <property type="match status" value="1"/>
</dbReference>
<name>A0AAV9RS72_9TELE</name>
<dbReference type="FunFam" id="3.20.20.190:FF:000039">
    <property type="entry name" value="Phosphoinositide phospholipase C"/>
    <property type="match status" value="1"/>
</dbReference>
<dbReference type="GO" id="GO:0060470">
    <property type="term" value="P:positive regulation of cytosolic calcium ion concentration involved in egg activation"/>
    <property type="evidence" value="ECO:0007669"/>
    <property type="project" value="TreeGrafter"/>
</dbReference>
<dbReference type="Pfam" id="PF00388">
    <property type="entry name" value="PI-PLC-X"/>
    <property type="match status" value="1"/>
</dbReference>
<evidence type="ECO:0000259" key="15">
    <source>
        <dbReference type="PROSITE" id="PS50008"/>
    </source>
</evidence>
<dbReference type="CDD" id="cd00275">
    <property type="entry name" value="C2_PLC_like"/>
    <property type="match status" value="1"/>
</dbReference>
<proteinExistence type="predicted"/>
<gene>
    <name evidence="16" type="ORF">CRENBAI_011815</name>
</gene>
<evidence type="ECO:0000256" key="6">
    <source>
        <dbReference type="ARBA" id="ARBA00022837"/>
    </source>
</evidence>
<comment type="subcellular location">
    <subcellularLocation>
        <location evidence="3">Cytoplasm</location>
        <location evidence="3">Perinuclear region</location>
    </subcellularLocation>
</comment>
<feature type="compositionally biased region" description="Acidic residues" evidence="13">
    <location>
        <begin position="184"/>
        <end position="211"/>
    </location>
</feature>
<reference evidence="16 17" key="1">
    <citation type="submission" date="2021-06" db="EMBL/GenBank/DDBJ databases">
        <authorList>
            <person name="Palmer J.M."/>
        </authorList>
    </citation>
    <scope>NUCLEOTIDE SEQUENCE [LARGE SCALE GENOMIC DNA]</scope>
    <source>
        <strain evidence="16 17">MEX-2019</strain>
        <tissue evidence="16">Muscle</tissue>
    </source>
</reference>
<dbReference type="GO" id="GO:0035556">
    <property type="term" value="P:intracellular signal transduction"/>
    <property type="evidence" value="ECO:0007669"/>
    <property type="project" value="InterPro"/>
</dbReference>
<organism evidence="16 17">
    <name type="scientific">Crenichthys baileyi</name>
    <name type="common">White River springfish</name>
    <dbReference type="NCBI Taxonomy" id="28760"/>
    <lineage>
        <taxon>Eukaryota</taxon>
        <taxon>Metazoa</taxon>
        <taxon>Chordata</taxon>
        <taxon>Craniata</taxon>
        <taxon>Vertebrata</taxon>
        <taxon>Euteleostomi</taxon>
        <taxon>Actinopterygii</taxon>
        <taxon>Neopterygii</taxon>
        <taxon>Teleostei</taxon>
        <taxon>Neoteleostei</taxon>
        <taxon>Acanthomorphata</taxon>
        <taxon>Ovalentaria</taxon>
        <taxon>Atherinomorphae</taxon>
        <taxon>Cyprinodontiformes</taxon>
        <taxon>Goodeidae</taxon>
        <taxon>Crenichthys</taxon>
    </lineage>
</organism>
<dbReference type="SUPFAM" id="SSF51695">
    <property type="entry name" value="PLC-like phosphodiesterases"/>
    <property type="match status" value="1"/>
</dbReference>
<dbReference type="InterPro" id="IPR000008">
    <property type="entry name" value="C2_dom"/>
</dbReference>
<protein>
    <recommendedName>
        <fullName evidence="12">Phosphoinositide phospholipase C</fullName>
        <ecNumber evidence="12">3.1.4.11</ecNumber>
    </recommendedName>
</protein>
<comment type="caution">
    <text evidence="16">The sequence shown here is derived from an EMBL/GenBank/DDBJ whole genome shotgun (WGS) entry which is preliminary data.</text>
</comment>